<dbReference type="Pfam" id="PF01535">
    <property type="entry name" value="PPR"/>
    <property type="match status" value="5"/>
</dbReference>
<dbReference type="AlphaFoldDB" id="A0A7N0UL70"/>
<dbReference type="EnsemblPlants" id="Kaladp0070s0130.1.v1.1">
    <property type="protein sequence ID" value="Kaladp0070s0130.1.v1.1.CDS.1"/>
    <property type="gene ID" value="Kaladp0070s0130.v1.1"/>
</dbReference>
<dbReference type="OMA" id="MYETIEC"/>
<dbReference type="InterPro" id="IPR011990">
    <property type="entry name" value="TPR-like_helical_dom_sf"/>
</dbReference>
<evidence type="ECO:0000256" key="1">
    <source>
        <dbReference type="ARBA" id="ARBA00022737"/>
    </source>
</evidence>
<accession>A0A7N0UL70</accession>
<evidence type="ECO:0008006" key="5">
    <source>
        <dbReference type="Google" id="ProtNLM"/>
    </source>
</evidence>
<reference evidence="3" key="1">
    <citation type="submission" date="2021-01" db="UniProtKB">
        <authorList>
            <consortium name="EnsemblPlants"/>
        </authorList>
    </citation>
    <scope>IDENTIFICATION</scope>
</reference>
<evidence type="ECO:0000313" key="3">
    <source>
        <dbReference type="EnsemblPlants" id="Kaladp0070s0130.1.v1.1.CDS.1"/>
    </source>
</evidence>
<name>A0A7N0UL70_KALFE</name>
<dbReference type="Proteomes" id="UP000594263">
    <property type="component" value="Unplaced"/>
</dbReference>
<dbReference type="Pfam" id="PF13041">
    <property type="entry name" value="PPR_2"/>
    <property type="match status" value="2"/>
</dbReference>
<sequence length="479" mass="53455">MGLARSLFDSMPERDIVSWNAMIAAYSQSGYYEDCKEIYGHMCSVEKPKPDALTLVSVLQACAQSEDLRLGMQVHQLIVDNNVEMDIALFNAVILMYAKCGSLDYARELLNKMDEKDEITYNSVISGYMNYGFVDKALDLFHELKTPILSTWNALISGLVQNKWFAGIPELLQEMQASGFKPNSVTLSSILPMVSQLSNLRTGKEVHNFAVRNSLDCDKYVATAIIDTYAKSGFIHGAQTVFEKSKDKSLVIWTAIITAHASHGNANRALDMFQEMLNNGIRPDPVTFTAVLASCAHSGLVDDAWRIFNDMSTKFNVYPLAEQYACMIGVLSRAGRLSEAMDFISKMPVKPTAKVWGALLNGASVRGDVEVGKYAYDHLLQIEPECTGNYIIMANLYSQAGRWAEGEEVRGQMNKNKLKKIAGCSWIETNEGIQSFRAKDLSNERSEEIYEIVEGLLRVMVEEGYISNKEEFVEDLVCS</sequence>
<dbReference type="Gramene" id="Kaladp0070s0130.1.v1.1">
    <property type="protein sequence ID" value="Kaladp0070s0130.1.v1.1.CDS.1"/>
    <property type="gene ID" value="Kaladp0070s0130.v1.1"/>
</dbReference>
<dbReference type="FunFam" id="1.25.40.10:FF:000090">
    <property type="entry name" value="Pentatricopeptide repeat-containing protein, chloroplastic"/>
    <property type="match status" value="1"/>
</dbReference>
<dbReference type="PANTHER" id="PTHR47926">
    <property type="entry name" value="PENTATRICOPEPTIDE REPEAT-CONTAINING PROTEIN"/>
    <property type="match status" value="1"/>
</dbReference>
<feature type="repeat" description="PPR" evidence="2">
    <location>
        <begin position="86"/>
        <end position="116"/>
    </location>
</feature>
<evidence type="ECO:0000256" key="2">
    <source>
        <dbReference type="PROSITE-ProRule" id="PRU00708"/>
    </source>
</evidence>
<dbReference type="PANTHER" id="PTHR47926:SF472">
    <property type="entry name" value="REPEAT (PPR) SUPERFAMILY PROTEIN, PUTATIVE-RELATED"/>
    <property type="match status" value="1"/>
</dbReference>
<proteinExistence type="predicted"/>
<feature type="repeat" description="PPR" evidence="2">
    <location>
        <begin position="284"/>
        <end position="314"/>
    </location>
</feature>
<dbReference type="PROSITE" id="PS51375">
    <property type="entry name" value="PPR"/>
    <property type="match status" value="6"/>
</dbReference>
<keyword evidence="4" id="KW-1185">Reference proteome</keyword>
<dbReference type="Gene3D" id="1.25.40.10">
    <property type="entry name" value="Tetratricopeptide repeat domain"/>
    <property type="match status" value="3"/>
</dbReference>
<protein>
    <recommendedName>
        <fullName evidence="5">Pentatricopeptide repeat-containing protein</fullName>
    </recommendedName>
</protein>
<feature type="repeat" description="PPR" evidence="2">
    <location>
        <begin position="117"/>
        <end position="147"/>
    </location>
</feature>
<organism evidence="3 4">
    <name type="scientific">Kalanchoe fedtschenkoi</name>
    <name type="common">Lavender scallops</name>
    <name type="synonym">South American air plant</name>
    <dbReference type="NCBI Taxonomy" id="63787"/>
    <lineage>
        <taxon>Eukaryota</taxon>
        <taxon>Viridiplantae</taxon>
        <taxon>Streptophyta</taxon>
        <taxon>Embryophyta</taxon>
        <taxon>Tracheophyta</taxon>
        <taxon>Spermatophyta</taxon>
        <taxon>Magnoliopsida</taxon>
        <taxon>eudicotyledons</taxon>
        <taxon>Gunneridae</taxon>
        <taxon>Pentapetalae</taxon>
        <taxon>Saxifragales</taxon>
        <taxon>Crassulaceae</taxon>
        <taxon>Kalanchoe</taxon>
    </lineage>
</organism>
<feature type="repeat" description="PPR" evidence="2">
    <location>
        <begin position="148"/>
        <end position="182"/>
    </location>
</feature>
<feature type="repeat" description="PPR" evidence="2">
    <location>
        <begin position="15"/>
        <end position="49"/>
    </location>
</feature>
<dbReference type="NCBIfam" id="TIGR00756">
    <property type="entry name" value="PPR"/>
    <property type="match status" value="5"/>
</dbReference>
<dbReference type="InterPro" id="IPR046848">
    <property type="entry name" value="E_motif"/>
</dbReference>
<dbReference type="Pfam" id="PF20431">
    <property type="entry name" value="E_motif"/>
    <property type="match status" value="1"/>
</dbReference>
<evidence type="ECO:0000313" key="4">
    <source>
        <dbReference type="Proteomes" id="UP000594263"/>
    </source>
</evidence>
<dbReference type="GO" id="GO:0003723">
    <property type="term" value="F:RNA binding"/>
    <property type="evidence" value="ECO:0007669"/>
    <property type="project" value="InterPro"/>
</dbReference>
<dbReference type="GO" id="GO:0009451">
    <property type="term" value="P:RNA modification"/>
    <property type="evidence" value="ECO:0007669"/>
    <property type="project" value="InterPro"/>
</dbReference>
<feature type="repeat" description="PPR" evidence="2">
    <location>
        <begin position="249"/>
        <end position="283"/>
    </location>
</feature>
<dbReference type="InterPro" id="IPR046960">
    <property type="entry name" value="PPR_At4g14850-like_plant"/>
</dbReference>
<dbReference type="InterPro" id="IPR002885">
    <property type="entry name" value="PPR_rpt"/>
</dbReference>
<keyword evidence="1" id="KW-0677">Repeat</keyword>